<gene>
    <name evidence="1" type="ORF">EZS28_015167</name>
</gene>
<dbReference type="AlphaFoldDB" id="A0A5J4W399"/>
<comment type="caution">
    <text evidence="1">The sequence shown here is derived from an EMBL/GenBank/DDBJ whole genome shotgun (WGS) entry which is preliminary data.</text>
</comment>
<dbReference type="EMBL" id="SNRW01003636">
    <property type="protein sequence ID" value="KAA6389308.1"/>
    <property type="molecule type" value="Genomic_DNA"/>
</dbReference>
<sequence length="109" mass="12633">MVLEIYLCLVTAGGRGEQKDSGINNGLKYLHELTDAVHQGRNESPLKSQHSIVKRSEEQIEEEGGNEEIDSQLINKGYYRNIMKEAQTAQMKTLRFFIDKSNPRPRWYY</sequence>
<organism evidence="1 2">
    <name type="scientific">Streblomastix strix</name>
    <dbReference type="NCBI Taxonomy" id="222440"/>
    <lineage>
        <taxon>Eukaryota</taxon>
        <taxon>Metamonada</taxon>
        <taxon>Preaxostyla</taxon>
        <taxon>Oxymonadida</taxon>
        <taxon>Streblomastigidae</taxon>
        <taxon>Streblomastix</taxon>
    </lineage>
</organism>
<dbReference type="Proteomes" id="UP000324800">
    <property type="component" value="Unassembled WGS sequence"/>
</dbReference>
<proteinExistence type="predicted"/>
<name>A0A5J4W399_9EUKA</name>
<evidence type="ECO:0000313" key="1">
    <source>
        <dbReference type="EMBL" id="KAA6389308.1"/>
    </source>
</evidence>
<accession>A0A5J4W399</accession>
<reference evidence="1 2" key="1">
    <citation type="submission" date="2019-03" db="EMBL/GenBank/DDBJ databases">
        <title>Single cell metagenomics reveals metabolic interactions within the superorganism composed of flagellate Streblomastix strix and complex community of Bacteroidetes bacteria on its surface.</title>
        <authorList>
            <person name="Treitli S.C."/>
            <person name="Kolisko M."/>
            <person name="Husnik F."/>
            <person name="Keeling P."/>
            <person name="Hampl V."/>
        </authorList>
    </citation>
    <scope>NUCLEOTIDE SEQUENCE [LARGE SCALE GENOMIC DNA]</scope>
    <source>
        <strain evidence="1">ST1C</strain>
    </source>
</reference>
<protein>
    <submittedName>
        <fullName evidence="1">Uncharacterized protein</fullName>
    </submittedName>
</protein>
<evidence type="ECO:0000313" key="2">
    <source>
        <dbReference type="Proteomes" id="UP000324800"/>
    </source>
</evidence>